<keyword evidence="7 9" id="KW-0472">Membrane</keyword>
<comment type="similarity">
    <text evidence="2">Belongs to the bacterial sugar transferase family.</text>
</comment>
<dbReference type="EMBL" id="RRAZ01000003">
    <property type="protein sequence ID" value="RRH77948.1"/>
    <property type="molecule type" value="Genomic_DNA"/>
</dbReference>
<dbReference type="Pfam" id="PF02397">
    <property type="entry name" value="Bac_transf"/>
    <property type="match status" value="1"/>
</dbReference>
<gene>
    <name evidence="11" type="ORF">EG244_02685</name>
</gene>
<evidence type="ECO:0000256" key="7">
    <source>
        <dbReference type="ARBA" id="ARBA00023136"/>
    </source>
</evidence>
<keyword evidence="8" id="KW-0270">Exopolysaccharide synthesis</keyword>
<evidence type="ECO:0000313" key="11">
    <source>
        <dbReference type="EMBL" id="RRH77948.1"/>
    </source>
</evidence>
<dbReference type="InterPro" id="IPR003362">
    <property type="entry name" value="Bact_transf"/>
</dbReference>
<keyword evidence="3" id="KW-1003">Cell membrane</keyword>
<keyword evidence="6 9" id="KW-1133">Transmembrane helix</keyword>
<dbReference type="GO" id="GO:0000271">
    <property type="term" value="P:polysaccharide biosynthetic process"/>
    <property type="evidence" value="ECO:0007669"/>
    <property type="project" value="UniProtKB-KW"/>
</dbReference>
<dbReference type="AlphaFoldDB" id="A0A3P3DYP9"/>
<keyword evidence="5 9" id="KW-0812">Transmembrane</keyword>
<protein>
    <submittedName>
        <fullName evidence="11">Sugar transferase</fullName>
    </submittedName>
</protein>
<evidence type="ECO:0000256" key="9">
    <source>
        <dbReference type="SAM" id="Phobius"/>
    </source>
</evidence>
<keyword evidence="4 11" id="KW-0808">Transferase</keyword>
<evidence type="ECO:0000256" key="6">
    <source>
        <dbReference type="ARBA" id="ARBA00022989"/>
    </source>
</evidence>
<proteinExistence type="inferred from homology"/>
<dbReference type="RefSeq" id="WP_124963475.1">
    <property type="nucleotide sequence ID" value="NZ_RRAZ01000003.1"/>
</dbReference>
<comment type="caution">
    <text evidence="11">The sequence shown here is derived from an EMBL/GenBank/DDBJ whole genome shotgun (WGS) entry which is preliminary data.</text>
</comment>
<feature type="transmembrane region" description="Helical" evidence="9">
    <location>
        <begin position="44"/>
        <end position="65"/>
    </location>
</feature>
<comment type="subcellular location">
    <subcellularLocation>
        <location evidence="1">Cell membrane</location>
    </subcellularLocation>
</comment>
<dbReference type="PANTHER" id="PTHR30576:SF4">
    <property type="entry name" value="UNDECAPRENYL-PHOSPHATE GALACTOSE PHOSPHOTRANSFERASE"/>
    <property type="match status" value="1"/>
</dbReference>
<organism evidence="11 12">
    <name type="scientific">Falsigemmobacter faecalis</name>
    <dbReference type="NCBI Taxonomy" id="2488730"/>
    <lineage>
        <taxon>Bacteria</taxon>
        <taxon>Pseudomonadati</taxon>
        <taxon>Pseudomonadota</taxon>
        <taxon>Alphaproteobacteria</taxon>
        <taxon>Rhodobacterales</taxon>
        <taxon>Paracoccaceae</taxon>
        <taxon>Falsigemmobacter</taxon>
    </lineage>
</organism>
<name>A0A3P3DYP9_9RHOB</name>
<evidence type="ECO:0000256" key="5">
    <source>
        <dbReference type="ARBA" id="ARBA00022692"/>
    </source>
</evidence>
<sequence>MTAPIGRFIEDPQAPRALQARKLRASHRRKRGAYRSVVKRVADILLVLLAVPMVLPMVLMLAFVVSRKGGRPFYSQLRVGKDGKLFRMWKLRTMVVNADEMITGYLNSNPEAKAEWDRTQKLRNDPRISEFGHFLRKSSLDELPQLWNVLKGDMSLVGPRPMLEYQQPLYPGLGYYALRPGLTGYWQVTERNHSSFAERAWHDDRYEEELSLFNDVKVMYKTVDVVLKGTGV</sequence>
<evidence type="ECO:0000313" key="12">
    <source>
        <dbReference type="Proteomes" id="UP000282125"/>
    </source>
</evidence>
<dbReference type="Proteomes" id="UP000282125">
    <property type="component" value="Unassembled WGS sequence"/>
</dbReference>
<dbReference type="OrthoDB" id="9808602at2"/>
<feature type="domain" description="Bacterial sugar transferase" evidence="10">
    <location>
        <begin position="39"/>
        <end position="228"/>
    </location>
</feature>
<evidence type="ECO:0000259" key="10">
    <source>
        <dbReference type="Pfam" id="PF02397"/>
    </source>
</evidence>
<dbReference type="PANTHER" id="PTHR30576">
    <property type="entry name" value="COLANIC BIOSYNTHESIS UDP-GLUCOSE LIPID CARRIER TRANSFERASE"/>
    <property type="match status" value="1"/>
</dbReference>
<dbReference type="GO" id="GO:0016780">
    <property type="term" value="F:phosphotransferase activity, for other substituted phosphate groups"/>
    <property type="evidence" value="ECO:0007669"/>
    <property type="project" value="TreeGrafter"/>
</dbReference>
<keyword evidence="12" id="KW-1185">Reference proteome</keyword>
<accession>A0A3P3DYP9</accession>
<dbReference type="GO" id="GO:0005886">
    <property type="term" value="C:plasma membrane"/>
    <property type="evidence" value="ECO:0007669"/>
    <property type="project" value="UniProtKB-SubCell"/>
</dbReference>
<evidence type="ECO:0000256" key="4">
    <source>
        <dbReference type="ARBA" id="ARBA00022679"/>
    </source>
</evidence>
<evidence type="ECO:0000256" key="3">
    <source>
        <dbReference type="ARBA" id="ARBA00022475"/>
    </source>
</evidence>
<reference evidence="11 12" key="1">
    <citation type="submission" date="2018-11" db="EMBL/GenBank/DDBJ databases">
        <title>Gemmobacter sp. nov., YIM 102744-1 draft genome.</title>
        <authorList>
            <person name="Li G."/>
            <person name="Jiang Y."/>
        </authorList>
    </citation>
    <scope>NUCLEOTIDE SEQUENCE [LARGE SCALE GENOMIC DNA]</scope>
    <source>
        <strain evidence="11 12">YIM 102744-1</strain>
    </source>
</reference>
<evidence type="ECO:0000256" key="8">
    <source>
        <dbReference type="ARBA" id="ARBA00023169"/>
    </source>
</evidence>
<evidence type="ECO:0000256" key="1">
    <source>
        <dbReference type="ARBA" id="ARBA00004236"/>
    </source>
</evidence>
<evidence type="ECO:0000256" key="2">
    <source>
        <dbReference type="ARBA" id="ARBA00006464"/>
    </source>
</evidence>